<keyword evidence="1" id="KW-0067">ATP-binding</keyword>
<dbReference type="GO" id="GO:0005524">
    <property type="term" value="F:ATP binding"/>
    <property type="evidence" value="ECO:0007669"/>
    <property type="project" value="UniProtKB-KW"/>
</dbReference>
<sequence length="669" mass="74605">MSGDRDPSILLILRVIPQVVWDSERVGTVHIEAKPDHLLRLARQKDPVGAVVEMIWNALDAEASLVTVDLEINELGGVESVSISDDGHGMPNASCRSYFGGLGGSWKTAAKVSPHLKRGLHGRSGQGRLRVFALGGQVRWATVAEAVDGRIERTVISGSVDSPADFDISQPEPVQLPCGTRVEASVPADFVGRLTQDDTAQQLASTFAPFLAANPDVRIVYQGTPLDPATVWTDVAEYPLPWPDSDGYAAPVVRVIEWPKDVGRVLALCDTNGVVLDDVSPGIQAPGYHFTAYLLWDGFVERRDDLSLAELDEIAPLLAIARDTLRAHFKKREQERRARLVQEWKTEGVYPYSAGPVEPAQAVERELFDEVATRIARRLPGVTQSKRTTLRLLREIISHDPSGLYPVLDELFRLPQPEQEELKRILQRTSLAEVIKATSQVTDRLDFLAALKKLVFEPEVSRTLKERSELHKILERETWIFGDAYTLMVSDQSLDTVLKRHLMALGREPGNSQLHPVRREDGRTGIVDLMLGRAHRGTFGREHLVVELKAPRVKIGQVEVAQIKSYAKAVVGDPQFHDARVSWDFWIVSTEMDDVVREDASAPHLPPGCIAEWKNGVRIWARTWSEIIDDCEDRLHFYRDRLNHDPAAEHAVEYLRRVHADVTPAAATA</sequence>
<dbReference type="SUPFAM" id="SSF55874">
    <property type="entry name" value="ATPase domain of HSP90 chaperone/DNA topoisomerase II/histidine kinase"/>
    <property type="match status" value="1"/>
</dbReference>
<name>A0ABT4S5V4_9ACTN</name>
<dbReference type="Gene3D" id="3.30.565.10">
    <property type="entry name" value="Histidine kinase-like ATPase, C-terminal domain"/>
    <property type="match status" value="1"/>
</dbReference>
<reference evidence="1" key="1">
    <citation type="submission" date="2022-11" db="EMBL/GenBank/DDBJ databases">
        <title>Nonomuraea corallina sp. nov., a new species of the genus Nonomuraea isolated from sea side sediment in Thai sea.</title>
        <authorList>
            <person name="Ngamcharungchit C."/>
            <person name="Matsumoto A."/>
            <person name="Suriyachadkun C."/>
            <person name="Panbangred W."/>
            <person name="Inahashi Y."/>
            <person name="Intra B."/>
        </authorList>
    </citation>
    <scope>NUCLEOTIDE SEQUENCE</scope>
    <source>
        <strain evidence="1">MCN248</strain>
    </source>
</reference>
<dbReference type="Pfam" id="PF13589">
    <property type="entry name" value="HATPase_c_3"/>
    <property type="match status" value="1"/>
</dbReference>
<organism evidence="1 2">
    <name type="scientific">Nonomuraea corallina</name>
    <dbReference type="NCBI Taxonomy" id="2989783"/>
    <lineage>
        <taxon>Bacteria</taxon>
        <taxon>Bacillati</taxon>
        <taxon>Actinomycetota</taxon>
        <taxon>Actinomycetes</taxon>
        <taxon>Streptosporangiales</taxon>
        <taxon>Streptosporangiaceae</taxon>
        <taxon>Nonomuraea</taxon>
    </lineage>
</organism>
<evidence type="ECO:0000313" key="1">
    <source>
        <dbReference type="EMBL" id="MDA0632530.1"/>
    </source>
</evidence>
<accession>A0ABT4S5V4</accession>
<keyword evidence="1" id="KW-0547">Nucleotide-binding</keyword>
<comment type="caution">
    <text evidence="1">The sequence shown here is derived from an EMBL/GenBank/DDBJ whole genome shotgun (WGS) entry which is preliminary data.</text>
</comment>
<protein>
    <submittedName>
        <fullName evidence="1">ATP-binding protein</fullName>
    </submittedName>
</protein>
<evidence type="ECO:0000313" key="2">
    <source>
        <dbReference type="Proteomes" id="UP001144036"/>
    </source>
</evidence>
<dbReference type="Proteomes" id="UP001144036">
    <property type="component" value="Unassembled WGS sequence"/>
</dbReference>
<proteinExistence type="predicted"/>
<dbReference type="RefSeq" id="WP_270153301.1">
    <property type="nucleotide sequence ID" value="NZ_JAPNNL010000008.1"/>
</dbReference>
<dbReference type="InterPro" id="IPR036890">
    <property type="entry name" value="HATPase_C_sf"/>
</dbReference>
<gene>
    <name evidence="1" type="ORF">OUY22_03810</name>
</gene>
<keyword evidence="2" id="KW-1185">Reference proteome</keyword>
<dbReference type="EMBL" id="JAPNNL010000008">
    <property type="protein sequence ID" value="MDA0632530.1"/>
    <property type="molecule type" value="Genomic_DNA"/>
</dbReference>